<dbReference type="SUPFAM" id="SSF50044">
    <property type="entry name" value="SH3-domain"/>
    <property type="match status" value="2"/>
</dbReference>
<dbReference type="CDD" id="cd11875">
    <property type="entry name" value="SH3_CD2AP-like_3"/>
    <property type="match status" value="1"/>
</dbReference>
<evidence type="ECO:0000256" key="2">
    <source>
        <dbReference type="PROSITE-ProRule" id="PRU00192"/>
    </source>
</evidence>
<dbReference type="EMBL" id="UYRR01031133">
    <property type="protein sequence ID" value="VDK46436.1"/>
    <property type="molecule type" value="Genomic_DNA"/>
</dbReference>
<feature type="region of interest" description="Disordered" evidence="3">
    <location>
        <begin position="469"/>
        <end position="517"/>
    </location>
</feature>
<accession>A0A0M3JWD4</accession>
<dbReference type="OrthoDB" id="10255964at2759"/>
<dbReference type="PANTHER" id="PTHR14167">
    <property type="entry name" value="SH3 DOMAIN-CONTAINING"/>
    <property type="match status" value="1"/>
</dbReference>
<evidence type="ECO:0000313" key="7">
    <source>
        <dbReference type="WBParaSite" id="ASIM_0001258601-mRNA-1"/>
    </source>
</evidence>
<dbReference type="Proteomes" id="UP000267096">
    <property type="component" value="Unassembled WGS sequence"/>
</dbReference>
<dbReference type="GO" id="GO:0016477">
    <property type="term" value="P:cell migration"/>
    <property type="evidence" value="ECO:0007669"/>
    <property type="project" value="TreeGrafter"/>
</dbReference>
<reference evidence="7" key="1">
    <citation type="submission" date="2017-02" db="UniProtKB">
        <authorList>
            <consortium name="WormBaseParasite"/>
        </authorList>
    </citation>
    <scope>IDENTIFICATION</scope>
</reference>
<keyword evidence="6" id="KW-1185">Reference proteome</keyword>
<dbReference type="PROSITE" id="PS50002">
    <property type="entry name" value="SH3"/>
    <property type="match status" value="2"/>
</dbReference>
<proteinExistence type="predicted"/>
<dbReference type="Gene3D" id="2.30.30.40">
    <property type="entry name" value="SH3 Domains"/>
    <property type="match status" value="2"/>
</dbReference>
<dbReference type="WBParaSite" id="ASIM_0001258601-mRNA-1">
    <property type="protein sequence ID" value="ASIM_0001258601-mRNA-1"/>
    <property type="gene ID" value="ASIM_0001258601"/>
</dbReference>
<dbReference type="GO" id="GO:0007015">
    <property type="term" value="P:actin filament organization"/>
    <property type="evidence" value="ECO:0007669"/>
    <property type="project" value="TreeGrafter"/>
</dbReference>
<organism evidence="7">
    <name type="scientific">Anisakis simplex</name>
    <name type="common">Herring worm</name>
    <dbReference type="NCBI Taxonomy" id="6269"/>
    <lineage>
        <taxon>Eukaryota</taxon>
        <taxon>Metazoa</taxon>
        <taxon>Ecdysozoa</taxon>
        <taxon>Nematoda</taxon>
        <taxon>Chromadorea</taxon>
        <taxon>Rhabditida</taxon>
        <taxon>Spirurina</taxon>
        <taxon>Ascaridomorpha</taxon>
        <taxon>Ascaridoidea</taxon>
        <taxon>Anisakidae</taxon>
        <taxon>Anisakis</taxon>
        <taxon>Anisakis simplex complex</taxon>
    </lineage>
</organism>
<dbReference type="InterPro" id="IPR050384">
    <property type="entry name" value="Endophilin_SH3RF"/>
</dbReference>
<dbReference type="Pfam" id="PF14604">
    <property type="entry name" value="SH3_9"/>
    <property type="match status" value="2"/>
</dbReference>
<sequence length="563" mass="60684">MTLFDEIENKLSSAFAFRIQLLKLLVSQHVPDVWFCCKCKSVLIIFIIALLLSLLKEEIDSCCKARGNVAKLVNRLSKDLSFNRGSDVAFRRPTGMVRLSTESLPCGSATTTTTTTSSNSAVRIANVRFSYKAAHDDELNLEVNDVIEVIEEAEAGWMKGKLRSTGVIGLFPTNFVDLVETQSGSGNGMVKLTETKKKGSEFILDDSPEALQRTSTVDSTSKSKSSSSLPSSDNKKEVGCDGDGPAKEMARVLYTYKPEHDDELALQKVGALVTIVSKTCPDPGWFIAEVDGKRGLIPDNFVELITSSTSSPANVSSDSHKIASPSTISTVPPPVVPTKPTKPPGLGVSSTGGIRRVSSNSFAATLADALTRPPKPFVSKVIIINDILQICNEKFVYDVDCVVVSRPEDNSSSEPRAGDERLSHITTTRPKQPKKRPPSTILSKRKSTDNILELSIAEEVNSVPAPAAALSFSTSPSSSTSASTQLPSLSVPSSKQQSHLHHSSSCVSASPKTSGVSTAAADSEFVTRAEYNRLQAKFDEFRNEMNQRLIILEAKLVKQSAAI</sequence>
<gene>
    <name evidence="5" type="ORF">ASIM_LOCUS12052</name>
</gene>
<feature type="domain" description="SH3" evidence="4">
    <location>
        <begin position="245"/>
        <end position="307"/>
    </location>
</feature>
<feature type="region of interest" description="Disordered" evidence="3">
    <location>
        <begin position="406"/>
        <end position="444"/>
    </location>
</feature>
<dbReference type="AlphaFoldDB" id="A0A0M3JWD4"/>
<feature type="compositionally biased region" description="Pro residues" evidence="3">
    <location>
        <begin position="331"/>
        <end position="343"/>
    </location>
</feature>
<feature type="compositionally biased region" description="Low complexity" evidence="3">
    <location>
        <begin position="214"/>
        <end position="232"/>
    </location>
</feature>
<evidence type="ECO:0000313" key="6">
    <source>
        <dbReference type="Proteomes" id="UP000267096"/>
    </source>
</evidence>
<keyword evidence="1 2" id="KW-0728">SH3 domain</keyword>
<evidence type="ECO:0000259" key="4">
    <source>
        <dbReference type="PROSITE" id="PS50002"/>
    </source>
</evidence>
<dbReference type="PANTHER" id="PTHR14167:SF92">
    <property type="entry name" value="CIN85 AND CD2AP RELATED, ISOFORM J"/>
    <property type="match status" value="1"/>
</dbReference>
<evidence type="ECO:0000256" key="3">
    <source>
        <dbReference type="SAM" id="MobiDB-lite"/>
    </source>
</evidence>
<feature type="region of interest" description="Disordered" evidence="3">
    <location>
        <begin position="313"/>
        <end position="352"/>
    </location>
</feature>
<feature type="domain" description="SH3" evidence="4">
    <location>
        <begin position="120"/>
        <end position="181"/>
    </location>
</feature>
<protein>
    <submittedName>
        <fullName evidence="7">SH3 domain-containing kinase-binding protein 1</fullName>
    </submittedName>
</protein>
<name>A0A0M3JWD4_ANISI</name>
<feature type="compositionally biased region" description="Basic and acidic residues" evidence="3">
    <location>
        <begin position="233"/>
        <end position="244"/>
    </location>
</feature>
<feature type="compositionally biased region" description="Low complexity" evidence="3">
    <location>
        <begin position="469"/>
        <end position="510"/>
    </location>
</feature>
<evidence type="ECO:0000256" key="1">
    <source>
        <dbReference type="ARBA" id="ARBA00022443"/>
    </source>
</evidence>
<feature type="region of interest" description="Disordered" evidence="3">
    <location>
        <begin position="203"/>
        <end position="244"/>
    </location>
</feature>
<evidence type="ECO:0000313" key="5">
    <source>
        <dbReference type="EMBL" id="VDK46436.1"/>
    </source>
</evidence>
<dbReference type="InterPro" id="IPR036028">
    <property type="entry name" value="SH3-like_dom_sf"/>
</dbReference>
<dbReference type="SMART" id="SM00326">
    <property type="entry name" value="SH3"/>
    <property type="match status" value="2"/>
</dbReference>
<reference evidence="5 6" key="2">
    <citation type="submission" date="2018-11" db="EMBL/GenBank/DDBJ databases">
        <authorList>
            <consortium name="Pathogen Informatics"/>
        </authorList>
    </citation>
    <scope>NUCLEOTIDE SEQUENCE [LARGE SCALE GENOMIC DNA]</scope>
</reference>
<dbReference type="InterPro" id="IPR001452">
    <property type="entry name" value="SH3_domain"/>
</dbReference>